<dbReference type="KEGG" id="caby:Cabys_856"/>
<accession>A0A1J1C4N7</accession>
<gene>
    <name evidence="1" type="ORF">Cabys_856</name>
</gene>
<sequence>MMDWGQIVPAVETAGYFQTSLTGQVFCCGSTHSADESADYWQSSLWYVMNWPPGT</sequence>
<proteinExistence type="predicted"/>
<evidence type="ECO:0000313" key="2">
    <source>
        <dbReference type="Proteomes" id="UP000183868"/>
    </source>
</evidence>
<protein>
    <submittedName>
        <fullName evidence="1">Uncharacterized protein</fullName>
    </submittedName>
</protein>
<organism evidence="1 2">
    <name type="scientific">Caldithrix abyssi DSM 13497</name>
    <dbReference type="NCBI Taxonomy" id="880073"/>
    <lineage>
        <taxon>Bacteria</taxon>
        <taxon>Pseudomonadati</taxon>
        <taxon>Calditrichota</taxon>
        <taxon>Calditrichia</taxon>
        <taxon>Calditrichales</taxon>
        <taxon>Calditrichaceae</taxon>
        <taxon>Caldithrix</taxon>
    </lineage>
</organism>
<dbReference type="AlphaFoldDB" id="A0A1J1C4N7"/>
<name>A0A1J1C4N7_CALAY</name>
<dbReference type="EMBL" id="CP018099">
    <property type="protein sequence ID" value="APF17607.1"/>
    <property type="molecule type" value="Genomic_DNA"/>
</dbReference>
<evidence type="ECO:0000313" key="1">
    <source>
        <dbReference type="EMBL" id="APF17607.1"/>
    </source>
</evidence>
<reference evidence="1 2" key="1">
    <citation type="submission" date="2016-11" db="EMBL/GenBank/DDBJ databases">
        <title>Genomic analysis of Caldithrix abyssi and proposal of a novel bacterial phylum Caldithrichaeota.</title>
        <authorList>
            <person name="Kublanov I."/>
            <person name="Sigalova O."/>
            <person name="Gavrilov S."/>
            <person name="Lebedinsky A."/>
            <person name="Ivanova N."/>
            <person name="Daum C."/>
            <person name="Reddy T."/>
            <person name="Klenk H.P."/>
            <person name="Goker M."/>
            <person name="Reva O."/>
            <person name="Miroshnichenko M."/>
            <person name="Kyprides N."/>
            <person name="Woyke T."/>
            <person name="Gelfand M."/>
        </authorList>
    </citation>
    <scope>NUCLEOTIDE SEQUENCE [LARGE SCALE GENOMIC DNA]</scope>
    <source>
        <strain evidence="1 2">LF13</strain>
    </source>
</reference>
<dbReference type="Proteomes" id="UP000183868">
    <property type="component" value="Chromosome"/>
</dbReference>